<protein>
    <submittedName>
        <fullName evidence="3">Uncharacterized protein</fullName>
    </submittedName>
</protein>
<dbReference type="EMBL" id="JBHRZH010000041">
    <property type="protein sequence ID" value="MFC3765658.1"/>
    <property type="molecule type" value="Genomic_DNA"/>
</dbReference>
<proteinExistence type="predicted"/>
<accession>A0ABV7YKK1</accession>
<name>A0ABV7YKK1_9ACTN</name>
<feature type="transmembrane region" description="Helical" evidence="1">
    <location>
        <begin position="177"/>
        <end position="198"/>
    </location>
</feature>
<evidence type="ECO:0000313" key="4">
    <source>
        <dbReference type="Proteomes" id="UP001595699"/>
    </source>
</evidence>
<evidence type="ECO:0000256" key="2">
    <source>
        <dbReference type="SAM" id="SignalP"/>
    </source>
</evidence>
<reference evidence="4" key="1">
    <citation type="journal article" date="2019" name="Int. J. Syst. Evol. Microbiol.">
        <title>The Global Catalogue of Microorganisms (GCM) 10K type strain sequencing project: providing services to taxonomists for standard genome sequencing and annotation.</title>
        <authorList>
            <consortium name="The Broad Institute Genomics Platform"/>
            <consortium name="The Broad Institute Genome Sequencing Center for Infectious Disease"/>
            <person name="Wu L."/>
            <person name="Ma J."/>
        </authorList>
    </citation>
    <scope>NUCLEOTIDE SEQUENCE [LARGE SCALE GENOMIC DNA]</scope>
    <source>
        <strain evidence="4">CGMCC 4.7241</strain>
    </source>
</reference>
<comment type="caution">
    <text evidence="3">The sequence shown here is derived from an EMBL/GenBank/DDBJ whole genome shotgun (WGS) entry which is preliminary data.</text>
</comment>
<dbReference type="RefSeq" id="WP_205116463.1">
    <property type="nucleotide sequence ID" value="NZ_JAFBCM010000001.1"/>
</dbReference>
<dbReference type="Proteomes" id="UP001595699">
    <property type="component" value="Unassembled WGS sequence"/>
</dbReference>
<keyword evidence="4" id="KW-1185">Reference proteome</keyword>
<evidence type="ECO:0000256" key="1">
    <source>
        <dbReference type="SAM" id="Phobius"/>
    </source>
</evidence>
<evidence type="ECO:0000313" key="3">
    <source>
        <dbReference type="EMBL" id="MFC3765658.1"/>
    </source>
</evidence>
<keyword evidence="1" id="KW-0472">Membrane</keyword>
<feature type="signal peptide" evidence="2">
    <location>
        <begin position="1"/>
        <end position="16"/>
    </location>
</feature>
<keyword evidence="2" id="KW-0732">Signal</keyword>
<sequence length="204" mass="21529">MTIFVVLLAVTAPASAHPFGPPQTARATVDGNRVELVWQAAEDDWVVLGEQLGAFRDATGAVATNETGQQKLAKSPKVRAYLLDKIRVKQAGRACRGAVQDLSDVLARGAKLRFECPDAVGEIELTIGMLVDLNPLYRTVLTTESPKGPRQALFNDSSLTRAVTFAPGGGGTFPTTLVIAGGLVGSALLAGVAIPLGLRRRRRA</sequence>
<gene>
    <name evidence="3" type="ORF">ACFOUW_32820</name>
</gene>
<organism evidence="3 4">
    <name type="scientific">Tenggerimyces flavus</name>
    <dbReference type="NCBI Taxonomy" id="1708749"/>
    <lineage>
        <taxon>Bacteria</taxon>
        <taxon>Bacillati</taxon>
        <taxon>Actinomycetota</taxon>
        <taxon>Actinomycetes</taxon>
        <taxon>Propionibacteriales</taxon>
        <taxon>Nocardioidaceae</taxon>
        <taxon>Tenggerimyces</taxon>
    </lineage>
</organism>
<keyword evidence="1" id="KW-0812">Transmembrane</keyword>
<keyword evidence="1" id="KW-1133">Transmembrane helix</keyword>
<feature type="chain" id="PRO_5045180345" evidence="2">
    <location>
        <begin position="17"/>
        <end position="204"/>
    </location>
</feature>